<accession>A0AAW1MDQ0</accession>
<comment type="caution">
    <text evidence="3">The sequence shown here is derived from an EMBL/GenBank/DDBJ whole genome shotgun (WGS) entry which is preliminary data.</text>
</comment>
<protein>
    <submittedName>
        <fullName evidence="3">Uncharacterized protein</fullName>
    </submittedName>
</protein>
<feature type="region of interest" description="Disordered" evidence="1">
    <location>
        <begin position="102"/>
        <end position="127"/>
    </location>
</feature>
<evidence type="ECO:0000313" key="4">
    <source>
        <dbReference type="Proteomes" id="UP001458880"/>
    </source>
</evidence>
<proteinExistence type="predicted"/>
<keyword evidence="4" id="KW-1185">Reference proteome</keyword>
<evidence type="ECO:0000313" key="3">
    <source>
        <dbReference type="EMBL" id="KAK9744245.1"/>
    </source>
</evidence>
<gene>
    <name evidence="3" type="ORF">QE152_g7907</name>
</gene>
<dbReference type="AlphaFoldDB" id="A0AAW1MDQ0"/>
<dbReference type="Proteomes" id="UP001458880">
    <property type="component" value="Unassembled WGS sequence"/>
</dbReference>
<sequence>MLNIWASILIGIALCKTAKKAGRNILANIDGQNSANPTYNRAKIADWEERREKWWAVTEECVNEIGQIFNSTEMMVDPIAAEEPWTRMCTVRNWPNFQLHRDDGGPHSSRGTMDQNVYCNLSNNRNQ</sequence>
<evidence type="ECO:0000256" key="1">
    <source>
        <dbReference type="SAM" id="MobiDB-lite"/>
    </source>
</evidence>
<reference evidence="3 4" key="1">
    <citation type="journal article" date="2024" name="BMC Genomics">
        <title>De novo assembly and annotation of Popillia japonica's genome with initial clues to its potential as an invasive pest.</title>
        <authorList>
            <person name="Cucini C."/>
            <person name="Boschi S."/>
            <person name="Funari R."/>
            <person name="Cardaioli E."/>
            <person name="Iannotti N."/>
            <person name="Marturano G."/>
            <person name="Paoli F."/>
            <person name="Bruttini M."/>
            <person name="Carapelli A."/>
            <person name="Frati F."/>
            <person name="Nardi F."/>
        </authorList>
    </citation>
    <scope>NUCLEOTIDE SEQUENCE [LARGE SCALE GENOMIC DNA]</scope>
    <source>
        <strain evidence="3">DMR45628</strain>
    </source>
</reference>
<feature type="chain" id="PRO_5043553476" evidence="2">
    <location>
        <begin position="16"/>
        <end position="127"/>
    </location>
</feature>
<name>A0AAW1MDQ0_POPJA</name>
<feature type="signal peptide" evidence="2">
    <location>
        <begin position="1"/>
        <end position="15"/>
    </location>
</feature>
<feature type="compositionally biased region" description="Polar residues" evidence="1">
    <location>
        <begin position="109"/>
        <end position="127"/>
    </location>
</feature>
<evidence type="ECO:0000256" key="2">
    <source>
        <dbReference type="SAM" id="SignalP"/>
    </source>
</evidence>
<dbReference type="EMBL" id="JASPKY010000060">
    <property type="protein sequence ID" value="KAK9744245.1"/>
    <property type="molecule type" value="Genomic_DNA"/>
</dbReference>
<organism evidence="3 4">
    <name type="scientific">Popillia japonica</name>
    <name type="common">Japanese beetle</name>
    <dbReference type="NCBI Taxonomy" id="7064"/>
    <lineage>
        <taxon>Eukaryota</taxon>
        <taxon>Metazoa</taxon>
        <taxon>Ecdysozoa</taxon>
        <taxon>Arthropoda</taxon>
        <taxon>Hexapoda</taxon>
        <taxon>Insecta</taxon>
        <taxon>Pterygota</taxon>
        <taxon>Neoptera</taxon>
        <taxon>Endopterygota</taxon>
        <taxon>Coleoptera</taxon>
        <taxon>Polyphaga</taxon>
        <taxon>Scarabaeiformia</taxon>
        <taxon>Scarabaeidae</taxon>
        <taxon>Rutelinae</taxon>
        <taxon>Popillia</taxon>
    </lineage>
</organism>
<keyword evidence="2" id="KW-0732">Signal</keyword>